<accession>A0A1M3KX03</accession>
<gene>
    <name evidence="1" type="ORF">BGO89_10530</name>
</gene>
<evidence type="ECO:0000313" key="2">
    <source>
        <dbReference type="Proteomes" id="UP000184233"/>
    </source>
</evidence>
<dbReference type="STRING" id="1895771.BGO89_10530"/>
<comment type="caution">
    <text evidence="1">The sequence shown here is derived from an EMBL/GenBank/DDBJ whole genome shotgun (WGS) entry which is preliminary data.</text>
</comment>
<reference evidence="1 2" key="1">
    <citation type="submission" date="2016-09" db="EMBL/GenBank/DDBJ databases">
        <title>Genome-resolved meta-omics ties microbial dynamics to process performance in biotechnology for thiocyanate degradation.</title>
        <authorList>
            <person name="Kantor R.S."/>
            <person name="Huddy R.J."/>
            <person name="Iyer R."/>
            <person name="Thomas B.C."/>
            <person name="Brown C.T."/>
            <person name="Anantharaman K."/>
            <person name="Tringe S."/>
            <person name="Hettich R.L."/>
            <person name="Harrison S.T."/>
            <person name="Banfield J.F."/>
        </authorList>
    </citation>
    <scope>NUCLEOTIDE SEQUENCE [LARGE SCALE GENOMIC DNA]</scope>
    <source>
        <strain evidence="1">59-99</strain>
    </source>
</reference>
<evidence type="ECO:0000313" key="1">
    <source>
        <dbReference type="EMBL" id="OJX56948.1"/>
    </source>
</evidence>
<dbReference type="Proteomes" id="UP000184233">
    <property type="component" value="Unassembled WGS sequence"/>
</dbReference>
<name>A0A1M3KX03_9BACT</name>
<protein>
    <submittedName>
        <fullName evidence="1">Uncharacterized protein</fullName>
    </submittedName>
</protein>
<proteinExistence type="predicted"/>
<organism evidence="1 2">
    <name type="scientific">Candidatus Kapaibacterium thiocyanatum</name>
    <dbReference type="NCBI Taxonomy" id="1895771"/>
    <lineage>
        <taxon>Bacteria</taxon>
        <taxon>Pseudomonadati</taxon>
        <taxon>Candidatus Kapaibacteriota</taxon>
        <taxon>Candidatus Kapaibacteriia</taxon>
        <taxon>Candidatus Kapaibacteriales</taxon>
        <taxon>Candidatus Kapaibacteriaceae</taxon>
        <taxon>Candidatus Kapaibacterium</taxon>
    </lineage>
</organism>
<sequence length="610" mass="63551">MVCTILVLAIGIATAQDNVGIGTATPDPSALLDLSATNKGLLIPRVTVAQRDAISLPATGLMIYNLDQKEFQYNSGIPSAPVWRRFISIGTDGNSGDFWTLTGNAGTDQTRHYLGTRDAAPLVMKTNDTTRLTISPLGIITADGPVRIMKTIDLSGATVPFWLNGQAGTQGQVMISNGPLATPSYTSRLSLQSITTDTLNAGVTNISGPLTVNGPTIFNDTVRFSIFPKLPLPHNNMFVGSTAGYAEYLPPGADSSFLGLFNGRPTWFNLSSLIRSQSWTVGGNTTPGSPIIGNMATSGIMDLDVRAGGRSLIMLNGSSGLIDIKGPLNLMGNTTPLTLNGNAGNEGSVMVSKGVGQTPVWSGALLVSDTNIIISAPKFTTSSTTTTTHYGPTIFTQLPQIPLLSGHILVGNSQDIAVPLPPGIDGAMLQIQLGRPIWQSPERANYWSRAGNTGIGPTDYIGTTDDNDVRISTNGTTRVNIARSTGSVSMTSLSGAPVIAPVASDDGLVVATGNGTLTKRDKSSVLAMLGIYGGRYQNGTASPEFTVVITLPAGSTLDPQAAISLTPEASSSVSATPFVVNGSRTATTFIINFPGGLNPGEAINWMVKNP</sequence>
<dbReference type="EMBL" id="MKVH01000024">
    <property type="protein sequence ID" value="OJX56948.1"/>
    <property type="molecule type" value="Genomic_DNA"/>
</dbReference>
<dbReference type="AlphaFoldDB" id="A0A1M3KX03"/>